<dbReference type="RefSeq" id="WP_094450161.1">
    <property type="nucleotide sequence ID" value="NZ_NMVI01000012.1"/>
</dbReference>
<dbReference type="EMBL" id="NMVI01000012">
    <property type="protein sequence ID" value="OYN88469.1"/>
    <property type="molecule type" value="Genomic_DNA"/>
</dbReference>
<dbReference type="Gene3D" id="3.30.70.930">
    <property type="match status" value="2"/>
</dbReference>
<gene>
    <name evidence="2" type="ORF">CGZ92_04320</name>
</gene>
<protein>
    <recommendedName>
        <fullName evidence="1">Thiamin/hydroxymethyl pyrimidine-binding YkoF putative domain-containing protein</fullName>
    </recommendedName>
</protein>
<dbReference type="AlphaFoldDB" id="A0A255EA81"/>
<name>A0A255EA81_9ACTN</name>
<evidence type="ECO:0000313" key="3">
    <source>
        <dbReference type="Proteomes" id="UP000216533"/>
    </source>
</evidence>
<sequence length="210" mass="22005">MNAQSSVDYGVGARFSVAVMADDYADIILTALAEADSSGLEVTTDDVSTHVSGTEDRILAYIGAVIAGCARSGHHVSVHLLLSRGCPGELACELPPDTLAQGAEPPQLPVAGITAAAHWSLYPLQDGADGDHMRHIYAAIEHARELGVEVRAEHYATRLDGDLNAVLQTLAAAWLMVGREVQHVVSHATLSLNSPTAKPGNNATNQPGAR</sequence>
<dbReference type="InterPro" id="IPR029756">
    <property type="entry name" value="MTH1187/YkoF-like"/>
</dbReference>
<dbReference type="InterPro" id="IPR011522">
    <property type="entry name" value="Thiamin/HMP-bd_put_YkoF"/>
</dbReference>
<dbReference type="Pfam" id="PF07615">
    <property type="entry name" value="Ykof"/>
    <property type="match status" value="2"/>
</dbReference>
<accession>A0A255EA81</accession>
<dbReference type="SUPFAM" id="SSF89957">
    <property type="entry name" value="MTH1187/YkoF-like"/>
    <property type="match status" value="1"/>
</dbReference>
<organism evidence="2 3">
    <name type="scientific">Parenemella sanctibonifatiensis</name>
    <dbReference type="NCBI Taxonomy" id="2016505"/>
    <lineage>
        <taxon>Bacteria</taxon>
        <taxon>Bacillati</taxon>
        <taxon>Actinomycetota</taxon>
        <taxon>Actinomycetes</taxon>
        <taxon>Propionibacteriales</taxon>
        <taxon>Propionibacteriaceae</taxon>
        <taxon>Parenemella</taxon>
    </lineage>
</organism>
<proteinExistence type="predicted"/>
<evidence type="ECO:0000259" key="1">
    <source>
        <dbReference type="Pfam" id="PF07615"/>
    </source>
</evidence>
<dbReference type="Proteomes" id="UP000216533">
    <property type="component" value="Unassembled WGS sequence"/>
</dbReference>
<evidence type="ECO:0000313" key="2">
    <source>
        <dbReference type="EMBL" id="OYN88469.1"/>
    </source>
</evidence>
<comment type="caution">
    <text evidence="2">The sequence shown here is derived from an EMBL/GenBank/DDBJ whole genome shotgun (WGS) entry which is preliminary data.</text>
</comment>
<reference evidence="2 3" key="1">
    <citation type="submission" date="2017-07" db="EMBL/GenBank/DDBJ databases">
        <title>Draft whole genome sequences of clinical Proprionibacteriaceae strains.</title>
        <authorList>
            <person name="Bernier A.-M."/>
            <person name="Bernard K."/>
            <person name="Domingo M.-C."/>
        </authorList>
    </citation>
    <scope>NUCLEOTIDE SEQUENCE [LARGE SCALE GENOMIC DNA]</scope>
    <source>
        <strain evidence="2 3">NML 160184</strain>
    </source>
</reference>
<feature type="domain" description="Thiamin/hydroxymethyl pyrimidine-binding YkoF putative" evidence="1">
    <location>
        <begin position="11"/>
        <end position="89"/>
    </location>
</feature>
<feature type="domain" description="Thiamin/hydroxymethyl pyrimidine-binding YkoF putative" evidence="1">
    <location>
        <begin position="115"/>
        <end position="196"/>
    </location>
</feature>